<reference evidence="3" key="1">
    <citation type="submission" date="2023-07" db="EMBL/GenBank/DDBJ databases">
        <authorList>
            <consortium name="AG Swart"/>
            <person name="Singh M."/>
            <person name="Singh A."/>
            <person name="Seah K."/>
            <person name="Emmerich C."/>
        </authorList>
    </citation>
    <scope>NUCLEOTIDE SEQUENCE</scope>
    <source>
        <strain evidence="3">DP1</strain>
    </source>
</reference>
<keyword evidence="4" id="KW-1185">Reference proteome</keyword>
<feature type="region of interest" description="Disordered" evidence="2">
    <location>
        <begin position="695"/>
        <end position="715"/>
    </location>
</feature>
<comment type="caution">
    <text evidence="3">The sequence shown here is derived from an EMBL/GenBank/DDBJ whole genome shotgun (WGS) entry which is preliminary data.</text>
</comment>
<keyword evidence="1" id="KW-0175">Coiled coil</keyword>
<feature type="coiled-coil region" evidence="1">
    <location>
        <begin position="560"/>
        <end position="617"/>
    </location>
</feature>
<dbReference type="AlphaFoldDB" id="A0AAD1UKH5"/>
<dbReference type="EMBL" id="CAMPGE010009601">
    <property type="protein sequence ID" value="CAI2368467.1"/>
    <property type="molecule type" value="Genomic_DNA"/>
</dbReference>
<feature type="compositionally biased region" description="Low complexity" evidence="2">
    <location>
        <begin position="695"/>
        <end position="708"/>
    </location>
</feature>
<protein>
    <submittedName>
        <fullName evidence="3">Uncharacterized protein</fullName>
    </submittedName>
</protein>
<evidence type="ECO:0000313" key="3">
    <source>
        <dbReference type="EMBL" id="CAI2368467.1"/>
    </source>
</evidence>
<feature type="region of interest" description="Disordered" evidence="2">
    <location>
        <begin position="501"/>
        <end position="532"/>
    </location>
</feature>
<dbReference type="Proteomes" id="UP001295684">
    <property type="component" value="Unassembled WGS sequence"/>
</dbReference>
<evidence type="ECO:0000256" key="1">
    <source>
        <dbReference type="SAM" id="Coils"/>
    </source>
</evidence>
<feature type="region of interest" description="Disordered" evidence="2">
    <location>
        <begin position="1"/>
        <end position="50"/>
    </location>
</feature>
<organism evidence="3 4">
    <name type="scientific">Euplotes crassus</name>
    <dbReference type="NCBI Taxonomy" id="5936"/>
    <lineage>
        <taxon>Eukaryota</taxon>
        <taxon>Sar</taxon>
        <taxon>Alveolata</taxon>
        <taxon>Ciliophora</taxon>
        <taxon>Intramacronucleata</taxon>
        <taxon>Spirotrichea</taxon>
        <taxon>Hypotrichia</taxon>
        <taxon>Euplotida</taxon>
        <taxon>Euplotidae</taxon>
        <taxon>Moneuplotes</taxon>
    </lineage>
</organism>
<sequence length="1071" mass="124969">MEEAEDDTEVEGTEKEEIESQDEVLGKEGESGVKREGEGEGEDKEIKLPPHVLDLQNASSNQLESMQSEMDWFRFENRVRKLIFETVEPITTRLETFDHRMGKFKADLSIFNSTQKEFNYTINKLGNKVETLLELRARMDEFETTFKKAEQKNKLKIDDITQKIEGLKMKLRNLGLDFVNLGKLQRNCEDDIESNKVRTEAIKDQCFAQILTLKHEVNQTVLQVKIDSRTIQEVTAQHQIILENYKEDMKKHDMKVEECANKTEEVSKFFSRFDETVSYKAEINPVIKELKRSLQNLLVSYKTERIEKEKEQNFDSSEQDIFVNEEPVYSTTNRNILAYLKSVYYPIQFITEREQLEKLKEEIQNKMDKFCDTPLFCEEEAKRKLEGAQKRKFVDNLRALLKTEIRKEDNQMWDILSRKSKNGSVSKTQWKMIGKNLAKNINKPDKIHKTVMKAYKMGVQRTKSKRFKNKSKAYLRANSRKYKDNIEELDVRKIGRMMPKSPLLERKRLSSKIISQGSQEQEDSEDKKNDTKMDSLLSQTQIAPKPNGDSNSFLRKIINIRNVTQIKENLKKEKEEKEKVDKQRDKLKEQAPLVKIIKEESKANEQQKKVMNTLKIEENRSRKKSFLTRSKMLSPKIFDEEMNLKIDLKNNYNSGSNMTNLGSPVISKRNLGEIERLDKDHHLNASFMTSQEELGSEVESLQEQSESSYDYDESESEKIKLDDLHEEVTLKIEDLTKQQEGLTKTLEEVKQSVTKFDGTMDKKIKDSLEFFRVFKKEILQRMELLSIDVKDRLDQEVKYRKRDITDSRMIVNGLKKMVEKVQIEIKDAIIDNDDIRKTMKVLVKDIQIQHAMETIDEVDRRSIALYGVNSTTSTSGTTGIKKKVISIDKQCLNCSPQPTTVIKAFKMACLTYKSSNVFWEGKEYSREEMGRMRQCLLNYINRDDKDEIFKMLPSLAKIPIKQKESRGIKMTETARKIISPDPVYKIPLEYKAPSTGRRNLVKNTPKMSTADTKNPKRFKNKTVDLRNTRFLVKSHRSPKPMNNKPNITSSQVSDIMTIRIDNTKKIITDKI</sequence>
<feature type="compositionally biased region" description="Acidic residues" evidence="2">
    <location>
        <begin position="1"/>
        <end position="22"/>
    </location>
</feature>
<feature type="compositionally biased region" description="Basic and acidic residues" evidence="2">
    <location>
        <begin position="24"/>
        <end position="48"/>
    </location>
</feature>
<feature type="region of interest" description="Disordered" evidence="2">
    <location>
        <begin position="996"/>
        <end position="1015"/>
    </location>
</feature>
<feature type="coiled-coil region" evidence="1">
    <location>
        <begin position="132"/>
        <end position="177"/>
    </location>
</feature>
<proteinExistence type="predicted"/>
<accession>A0AAD1UKH5</accession>
<gene>
    <name evidence="3" type="ORF">ECRASSUSDP1_LOCUS9760</name>
</gene>
<evidence type="ECO:0000256" key="2">
    <source>
        <dbReference type="SAM" id="MobiDB-lite"/>
    </source>
</evidence>
<evidence type="ECO:0000313" key="4">
    <source>
        <dbReference type="Proteomes" id="UP001295684"/>
    </source>
</evidence>
<feature type="compositionally biased region" description="Polar residues" evidence="2">
    <location>
        <begin position="1001"/>
        <end position="1012"/>
    </location>
</feature>
<name>A0AAD1UKH5_EUPCR</name>